<evidence type="ECO:0000313" key="11">
    <source>
        <dbReference type="EMBL" id="CAI8003643.1"/>
    </source>
</evidence>
<dbReference type="InterPro" id="IPR018022">
    <property type="entry name" value="IPT"/>
</dbReference>
<sequence>MAIHLARQFGGEVINADSRQVYVGMDIGTAKPTAEEQAAARHYLIDICSPATPFSLGEFIPLAVKTISEIAGRGQLPILCGGTGQYVWALLEGWDVPSVLPDAEFRKAMEQRARAEGVQALWLELQEVDPVRAEEIGPNNLRRLIRALEIRRNSNGAMATNGKATSPPYNVLIIGLEADRADLYRRIDDRVDWMMANGLLDEARRLAAEGYTLGEGPLSGVGYDQLGQYLSNNMTLDEAVAQTKTRTHRLVRRQNTWFKRGDQRITWLDTTGRDPAEPAAAAVREFLESSGACGTIGRDSG</sequence>
<dbReference type="AlphaFoldDB" id="A0AA35R476"/>
<dbReference type="NCBIfam" id="TIGR00174">
    <property type="entry name" value="miaA"/>
    <property type="match status" value="1"/>
</dbReference>
<dbReference type="GO" id="GO:0052381">
    <property type="term" value="F:tRNA dimethylallyltransferase activity"/>
    <property type="evidence" value="ECO:0007669"/>
    <property type="project" value="UniProtKB-EC"/>
</dbReference>
<dbReference type="PANTHER" id="PTHR11088:SF60">
    <property type="entry name" value="TRNA DIMETHYLALLYLTRANSFERASE"/>
    <property type="match status" value="1"/>
</dbReference>
<dbReference type="InterPro" id="IPR039657">
    <property type="entry name" value="Dimethylallyltransferase"/>
</dbReference>
<dbReference type="Proteomes" id="UP001174909">
    <property type="component" value="Unassembled WGS sequence"/>
</dbReference>
<evidence type="ECO:0000256" key="3">
    <source>
        <dbReference type="ARBA" id="ARBA00012665"/>
    </source>
</evidence>
<evidence type="ECO:0000256" key="7">
    <source>
        <dbReference type="ARBA" id="ARBA00022840"/>
    </source>
</evidence>
<keyword evidence="4 10" id="KW-0808">Transferase</keyword>
<dbReference type="GO" id="GO:0005524">
    <property type="term" value="F:ATP binding"/>
    <property type="evidence" value="ECO:0007669"/>
    <property type="project" value="UniProtKB-KW"/>
</dbReference>
<dbReference type="EC" id="2.5.1.75" evidence="3"/>
<keyword evidence="12" id="KW-1185">Reference proteome</keyword>
<keyword evidence="6 10" id="KW-0547">Nucleotide-binding</keyword>
<evidence type="ECO:0000256" key="8">
    <source>
        <dbReference type="ARBA" id="ARBA00022842"/>
    </source>
</evidence>
<evidence type="ECO:0000256" key="2">
    <source>
        <dbReference type="ARBA" id="ARBA00005842"/>
    </source>
</evidence>
<accession>A0AA35R476</accession>
<keyword evidence="8" id="KW-0460">Magnesium</keyword>
<evidence type="ECO:0000256" key="9">
    <source>
        <dbReference type="ARBA" id="ARBA00049563"/>
    </source>
</evidence>
<gene>
    <name evidence="11" type="ORF">GBAR_LOCUS3710</name>
</gene>
<comment type="cofactor">
    <cofactor evidence="1">
        <name>Mg(2+)</name>
        <dbReference type="ChEBI" id="CHEBI:18420"/>
    </cofactor>
</comment>
<comment type="similarity">
    <text evidence="2 10">Belongs to the IPP transferase family.</text>
</comment>
<evidence type="ECO:0000256" key="6">
    <source>
        <dbReference type="ARBA" id="ARBA00022741"/>
    </source>
</evidence>
<name>A0AA35R476_GEOBA</name>
<protein>
    <recommendedName>
        <fullName evidence="3">tRNA dimethylallyltransferase</fullName>
        <ecNumber evidence="3">2.5.1.75</ecNumber>
    </recommendedName>
</protein>
<dbReference type="PANTHER" id="PTHR11088">
    <property type="entry name" value="TRNA DIMETHYLALLYLTRANSFERASE"/>
    <property type="match status" value="1"/>
</dbReference>
<evidence type="ECO:0000256" key="10">
    <source>
        <dbReference type="RuleBase" id="RU003785"/>
    </source>
</evidence>
<comment type="caution">
    <text evidence="11">The sequence shown here is derived from an EMBL/GenBank/DDBJ whole genome shotgun (WGS) entry which is preliminary data.</text>
</comment>
<dbReference type="Gene3D" id="1.10.20.140">
    <property type="match status" value="1"/>
</dbReference>
<organism evidence="11 12">
    <name type="scientific">Geodia barretti</name>
    <name type="common">Barrett's horny sponge</name>
    <dbReference type="NCBI Taxonomy" id="519541"/>
    <lineage>
        <taxon>Eukaryota</taxon>
        <taxon>Metazoa</taxon>
        <taxon>Porifera</taxon>
        <taxon>Demospongiae</taxon>
        <taxon>Heteroscleromorpha</taxon>
        <taxon>Tetractinellida</taxon>
        <taxon>Astrophorina</taxon>
        <taxon>Geodiidae</taxon>
        <taxon>Geodia</taxon>
    </lineage>
</organism>
<reference evidence="11" key="1">
    <citation type="submission" date="2023-03" db="EMBL/GenBank/DDBJ databases">
        <authorList>
            <person name="Steffen K."/>
            <person name="Cardenas P."/>
        </authorList>
    </citation>
    <scope>NUCLEOTIDE SEQUENCE</scope>
</reference>
<dbReference type="InterPro" id="IPR027417">
    <property type="entry name" value="P-loop_NTPase"/>
</dbReference>
<evidence type="ECO:0000313" key="12">
    <source>
        <dbReference type="Proteomes" id="UP001174909"/>
    </source>
</evidence>
<dbReference type="HAMAP" id="MF_00185">
    <property type="entry name" value="IPP_trans"/>
    <property type="match status" value="1"/>
</dbReference>
<evidence type="ECO:0000256" key="4">
    <source>
        <dbReference type="ARBA" id="ARBA00022679"/>
    </source>
</evidence>
<comment type="catalytic activity">
    <reaction evidence="9">
        <text>adenosine(37) in tRNA + dimethylallyl diphosphate = N(6)-dimethylallyladenosine(37) in tRNA + diphosphate</text>
        <dbReference type="Rhea" id="RHEA:26482"/>
        <dbReference type="Rhea" id="RHEA-COMP:10162"/>
        <dbReference type="Rhea" id="RHEA-COMP:10375"/>
        <dbReference type="ChEBI" id="CHEBI:33019"/>
        <dbReference type="ChEBI" id="CHEBI:57623"/>
        <dbReference type="ChEBI" id="CHEBI:74411"/>
        <dbReference type="ChEBI" id="CHEBI:74415"/>
        <dbReference type="EC" id="2.5.1.75"/>
    </reaction>
</comment>
<evidence type="ECO:0000256" key="5">
    <source>
        <dbReference type="ARBA" id="ARBA00022694"/>
    </source>
</evidence>
<keyword evidence="7 10" id="KW-0067">ATP-binding</keyword>
<proteinExistence type="inferred from homology"/>
<dbReference type="Gene3D" id="3.40.50.300">
    <property type="entry name" value="P-loop containing nucleotide triphosphate hydrolases"/>
    <property type="match status" value="1"/>
</dbReference>
<dbReference type="SUPFAM" id="SSF52540">
    <property type="entry name" value="P-loop containing nucleoside triphosphate hydrolases"/>
    <property type="match status" value="1"/>
</dbReference>
<keyword evidence="5" id="KW-0819">tRNA processing</keyword>
<evidence type="ECO:0000256" key="1">
    <source>
        <dbReference type="ARBA" id="ARBA00001946"/>
    </source>
</evidence>
<dbReference type="EMBL" id="CASHTH010000528">
    <property type="protein sequence ID" value="CAI8003643.1"/>
    <property type="molecule type" value="Genomic_DNA"/>
</dbReference>
<dbReference type="GO" id="GO:0006400">
    <property type="term" value="P:tRNA modification"/>
    <property type="evidence" value="ECO:0007669"/>
    <property type="project" value="TreeGrafter"/>
</dbReference>
<dbReference type="Pfam" id="PF01715">
    <property type="entry name" value="IPPT"/>
    <property type="match status" value="1"/>
</dbReference>